<reference evidence="1 2" key="1">
    <citation type="journal article" date="2019" name="Commun. Biol.">
        <title>The bagworm genome reveals a unique fibroin gene that provides high tensile strength.</title>
        <authorList>
            <person name="Kono N."/>
            <person name="Nakamura H."/>
            <person name="Ohtoshi R."/>
            <person name="Tomita M."/>
            <person name="Numata K."/>
            <person name="Arakawa K."/>
        </authorList>
    </citation>
    <scope>NUCLEOTIDE SEQUENCE [LARGE SCALE GENOMIC DNA]</scope>
</reference>
<name>A0A4C1YT53_EUMVA</name>
<evidence type="ECO:0000313" key="1">
    <source>
        <dbReference type="EMBL" id="GBP79466.1"/>
    </source>
</evidence>
<dbReference type="EMBL" id="BGZK01001414">
    <property type="protein sequence ID" value="GBP79466.1"/>
    <property type="molecule type" value="Genomic_DNA"/>
</dbReference>
<accession>A0A4C1YT53</accession>
<protein>
    <submittedName>
        <fullName evidence="1">Uncharacterized protein</fullName>
    </submittedName>
</protein>
<dbReference type="Proteomes" id="UP000299102">
    <property type="component" value="Unassembled WGS sequence"/>
</dbReference>
<sequence length="195" mass="22314">MVELGDGRLNINPVNRCCEVRSRSNPKKKICVPWSTRPLLPAPARDDLCLAQYQGSTQVIHIEEEIPEPVIVARLNYHQAEPAPYIGLFLEGRRVLLDPEVRRIPELDGGWYLVINERQDYETEEMQQYAFRVHVDSETVVPIVVVSVVNIDDNQPFVNVFDACQVAVRSQLNSKRLILDIASDLTPTYYLRTKL</sequence>
<gene>
    <name evidence="1" type="ORF">EVAR_48930_1</name>
</gene>
<comment type="caution">
    <text evidence="1">The sequence shown here is derived from an EMBL/GenBank/DDBJ whole genome shotgun (WGS) entry which is preliminary data.</text>
</comment>
<keyword evidence="2" id="KW-1185">Reference proteome</keyword>
<dbReference type="OrthoDB" id="7239304at2759"/>
<evidence type="ECO:0000313" key="2">
    <source>
        <dbReference type="Proteomes" id="UP000299102"/>
    </source>
</evidence>
<proteinExistence type="predicted"/>
<dbReference type="AlphaFoldDB" id="A0A4C1YT53"/>
<organism evidence="1 2">
    <name type="scientific">Eumeta variegata</name>
    <name type="common">Bagworm moth</name>
    <name type="synonym">Eumeta japonica</name>
    <dbReference type="NCBI Taxonomy" id="151549"/>
    <lineage>
        <taxon>Eukaryota</taxon>
        <taxon>Metazoa</taxon>
        <taxon>Ecdysozoa</taxon>
        <taxon>Arthropoda</taxon>
        <taxon>Hexapoda</taxon>
        <taxon>Insecta</taxon>
        <taxon>Pterygota</taxon>
        <taxon>Neoptera</taxon>
        <taxon>Endopterygota</taxon>
        <taxon>Lepidoptera</taxon>
        <taxon>Glossata</taxon>
        <taxon>Ditrysia</taxon>
        <taxon>Tineoidea</taxon>
        <taxon>Psychidae</taxon>
        <taxon>Oiketicinae</taxon>
        <taxon>Eumeta</taxon>
    </lineage>
</organism>